<dbReference type="AlphaFoldDB" id="A0A0F9QJF2"/>
<dbReference type="EMBL" id="LAZR01001915">
    <property type="protein sequence ID" value="KKN37157.1"/>
    <property type="molecule type" value="Genomic_DNA"/>
</dbReference>
<evidence type="ECO:0000256" key="1">
    <source>
        <dbReference type="SAM" id="Phobius"/>
    </source>
</evidence>
<reference evidence="2" key="1">
    <citation type="journal article" date="2015" name="Nature">
        <title>Complex archaea that bridge the gap between prokaryotes and eukaryotes.</title>
        <authorList>
            <person name="Spang A."/>
            <person name="Saw J.H."/>
            <person name="Jorgensen S.L."/>
            <person name="Zaremba-Niedzwiedzka K."/>
            <person name="Martijn J."/>
            <person name="Lind A.E."/>
            <person name="van Eijk R."/>
            <person name="Schleper C."/>
            <person name="Guy L."/>
            <person name="Ettema T.J."/>
        </authorList>
    </citation>
    <scope>NUCLEOTIDE SEQUENCE</scope>
</reference>
<feature type="transmembrane region" description="Helical" evidence="1">
    <location>
        <begin position="6"/>
        <end position="26"/>
    </location>
</feature>
<evidence type="ECO:0000313" key="2">
    <source>
        <dbReference type="EMBL" id="KKN37157.1"/>
    </source>
</evidence>
<keyword evidence="1" id="KW-0472">Membrane</keyword>
<keyword evidence="1" id="KW-1133">Transmembrane helix</keyword>
<keyword evidence="1" id="KW-0812">Transmembrane</keyword>
<sequence>MNTNQTVAQLLMIPLIVFLLTSFFYVDKTPEEVNEVVVLEPIEVIRLPDDRGDLYVFMGAMAERESLNTPTVVNRYGYLGKYQFSPKTLWALGRRFRVTEQQFLGTEALQDSAMVQYLLDNRTIIQDLIVRFDGRWYRGLYITESGLLAGAHLVGPHGLRAFLDPTYAMVRNGTRYRPRIIDGNGVHVGVYIEQFSRYALDNLQ</sequence>
<organism evidence="2">
    <name type="scientific">marine sediment metagenome</name>
    <dbReference type="NCBI Taxonomy" id="412755"/>
    <lineage>
        <taxon>unclassified sequences</taxon>
        <taxon>metagenomes</taxon>
        <taxon>ecological metagenomes</taxon>
    </lineage>
</organism>
<name>A0A0F9QJF2_9ZZZZ</name>
<accession>A0A0F9QJF2</accession>
<proteinExistence type="predicted"/>
<gene>
    <name evidence="2" type="ORF">LCGC14_0766360</name>
</gene>
<comment type="caution">
    <text evidence="2">The sequence shown here is derived from an EMBL/GenBank/DDBJ whole genome shotgun (WGS) entry which is preliminary data.</text>
</comment>
<protein>
    <submittedName>
        <fullName evidence="2">Uncharacterized protein</fullName>
    </submittedName>
</protein>